<protein>
    <submittedName>
        <fullName evidence="2">Uncharacterized protein</fullName>
    </submittedName>
</protein>
<feature type="transmembrane region" description="Helical" evidence="1">
    <location>
        <begin position="96"/>
        <end position="118"/>
    </location>
</feature>
<organism evidence="2 3">
    <name type="scientific">Vibrio mytili</name>
    <dbReference type="NCBI Taxonomy" id="50718"/>
    <lineage>
        <taxon>Bacteria</taxon>
        <taxon>Pseudomonadati</taxon>
        <taxon>Pseudomonadota</taxon>
        <taxon>Gammaproteobacteria</taxon>
        <taxon>Vibrionales</taxon>
        <taxon>Vibrionaceae</taxon>
        <taxon>Vibrio</taxon>
    </lineage>
</organism>
<evidence type="ECO:0000313" key="2">
    <source>
        <dbReference type="EMBL" id="KIN11904.1"/>
    </source>
</evidence>
<dbReference type="EMBL" id="JXOK01000010">
    <property type="protein sequence ID" value="KIN11904.1"/>
    <property type="molecule type" value="Genomic_DNA"/>
</dbReference>
<keyword evidence="3" id="KW-1185">Reference proteome</keyword>
<proteinExistence type="predicted"/>
<evidence type="ECO:0000256" key="1">
    <source>
        <dbReference type="SAM" id="Phobius"/>
    </source>
</evidence>
<comment type="caution">
    <text evidence="2">The sequence shown here is derived from an EMBL/GenBank/DDBJ whole genome shotgun (WGS) entry which is preliminary data.</text>
</comment>
<dbReference type="RefSeq" id="WP_041154630.1">
    <property type="nucleotide sequence ID" value="NZ_CBCRVP010000003.1"/>
</dbReference>
<sequence length="153" mass="17345">MENNPIQHTKQRVTALAIIIAVLFQLYLASTAALNPTQVHSTNWLNDVQNEKVLLCTADGFKWVDINTLIVANTHASSSFIENLHLHDTIQFKCPLLQAVQFFIFVALGLYLGSIHWIQRAKDRPTPYHFTQSNQSTYKFVAPKHSPPFVFPA</sequence>
<dbReference type="Proteomes" id="UP000031977">
    <property type="component" value="Unassembled WGS sequence"/>
</dbReference>
<dbReference type="OrthoDB" id="5875028at2"/>
<accession>A0A0C3DKB8</accession>
<keyword evidence="1" id="KW-1133">Transmembrane helix</keyword>
<dbReference type="AlphaFoldDB" id="A0A0C3DKB8"/>
<feature type="transmembrane region" description="Helical" evidence="1">
    <location>
        <begin position="12"/>
        <end position="34"/>
    </location>
</feature>
<keyword evidence="1" id="KW-0472">Membrane</keyword>
<reference evidence="2 3" key="1">
    <citation type="submission" date="2015-01" db="EMBL/GenBank/DDBJ databases">
        <title>Draft genome of Vibrio mytili type strain CAIM 528.</title>
        <authorList>
            <person name="Gonzalez-Castillo A."/>
            <person name="Gomez-Gil B."/>
            <person name="Enciso-Ibarra J."/>
        </authorList>
    </citation>
    <scope>NUCLEOTIDE SEQUENCE [LARGE SCALE GENOMIC DNA]</scope>
    <source>
        <strain evidence="2 3">CAIM 528</strain>
    </source>
</reference>
<evidence type="ECO:0000313" key="3">
    <source>
        <dbReference type="Proteomes" id="UP000031977"/>
    </source>
</evidence>
<name>A0A0C3DKB8_9VIBR</name>
<gene>
    <name evidence="2" type="ORF">SU60_05195</name>
</gene>
<keyword evidence="1" id="KW-0812">Transmembrane</keyword>